<comment type="caution">
    <text evidence="1">The sequence shown here is derived from an EMBL/GenBank/DDBJ whole genome shotgun (WGS) entry which is preliminary data.</text>
</comment>
<evidence type="ECO:0000313" key="2">
    <source>
        <dbReference type="Proteomes" id="UP000019197"/>
    </source>
</evidence>
<sequence>MQAMSRYGLLPYIRRHKGLICPRHDVIRTLFPSQPSSVCDYLGFTQVIAGPIAVFSSVFANSVKASVSIHLIQLMDSKSFFHIIINLICQNTPDNSGQLVS</sequence>
<protein>
    <submittedName>
        <fullName evidence="1">Uncharacterized protein</fullName>
    </submittedName>
</protein>
<dbReference type="AlphaFoldDB" id="W1J6U2"/>
<reference evidence="1 2" key="1">
    <citation type="submission" date="2013-11" db="EMBL/GenBank/DDBJ databases">
        <title>Draft genome sequence and annotation of the entomopathogenic bacterium, Xenorhabdus cabanillasi strain JM26.</title>
        <authorList>
            <person name="Gualtieri M."/>
            <person name="Ogier J.C."/>
            <person name="Pages S."/>
            <person name="Givaudan A."/>
            <person name="Gaudriault S."/>
        </authorList>
    </citation>
    <scope>NUCLEOTIDE SEQUENCE [LARGE SCALE GENOMIC DNA]</scope>
    <source>
        <strain evidence="1 2">JM26</strain>
    </source>
</reference>
<organism evidence="1 2">
    <name type="scientific">Xenorhabdus cabanillasii JM26</name>
    <dbReference type="NCBI Taxonomy" id="1427517"/>
    <lineage>
        <taxon>Bacteria</taxon>
        <taxon>Pseudomonadati</taxon>
        <taxon>Pseudomonadota</taxon>
        <taxon>Gammaproteobacteria</taxon>
        <taxon>Enterobacterales</taxon>
        <taxon>Morganellaceae</taxon>
        <taxon>Xenorhabdus</taxon>
    </lineage>
</organism>
<dbReference type="Proteomes" id="UP000019197">
    <property type="component" value="Unassembled WGS sequence"/>
</dbReference>
<accession>W1J6U2</accession>
<evidence type="ECO:0000313" key="1">
    <source>
        <dbReference type="EMBL" id="CDL85763.1"/>
    </source>
</evidence>
<name>W1J6U2_9GAMM</name>
<dbReference type="EMBL" id="CBXE010000148">
    <property type="protein sequence ID" value="CDL85763.1"/>
    <property type="molecule type" value="Genomic_DNA"/>
</dbReference>
<proteinExistence type="predicted"/>
<gene>
    <name evidence="1" type="ORF">XCR1_2310001</name>
</gene>